<dbReference type="EMBL" id="WCSB01000003">
    <property type="protein sequence ID" value="KAB4454177.1"/>
    <property type="molecule type" value="Genomic_DNA"/>
</dbReference>
<comment type="similarity">
    <text evidence="1 5">Belongs to the glycosyl hydrolase 43 family.</text>
</comment>
<dbReference type="InterPro" id="IPR016828">
    <property type="entry name" value="Alpha-L-arabinofuranosidase"/>
</dbReference>
<keyword evidence="4 5" id="KW-0326">Glycosidase</keyword>
<evidence type="ECO:0000256" key="6">
    <source>
        <dbReference type="SAM" id="MobiDB-lite"/>
    </source>
</evidence>
<dbReference type="EMBL" id="CP083681">
    <property type="protein sequence ID" value="UYU70150.1"/>
    <property type="molecule type" value="Genomic_DNA"/>
</dbReference>
<evidence type="ECO:0000313" key="14">
    <source>
        <dbReference type="Proteomes" id="UP000460317"/>
    </source>
</evidence>
<evidence type="ECO:0000256" key="2">
    <source>
        <dbReference type="ARBA" id="ARBA00022729"/>
    </source>
</evidence>
<dbReference type="Proteomes" id="UP000283616">
    <property type="component" value="Unassembled WGS sequence"/>
</dbReference>
<gene>
    <name evidence="9" type="ORF">DW011_02830</name>
    <name evidence="8" type="ORF">GAN93_04800</name>
    <name evidence="11" type="ORF">KQP59_17970</name>
    <name evidence="10" type="ORF">KQP68_07815</name>
    <name evidence="12" type="ORF">KQP74_00990</name>
</gene>
<dbReference type="InterPro" id="IPR023296">
    <property type="entry name" value="Glyco_hydro_beta-prop_sf"/>
</dbReference>
<dbReference type="EMBL" id="CP083685">
    <property type="protein sequence ID" value="UYU91239.1"/>
    <property type="molecule type" value="Genomic_DNA"/>
</dbReference>
<evidence type="ECO:0000256" key="1">
    <source>
        <dbReference type="ARBA" id="ARBA00009865"/>
    </source>
</evidence>
<dbReference type="EMBL" id="QROV01000003">
    <property type="protein sequence ID" value="RHL63761.1"/>
    <property type="molecule type" value="Genomic_DNA"/>
</dbReference>
<dbReference type="Pfam" id="PF04616">
    <property type="entry name" value="Glyco_hydro_43"/>
    <property type="match status" value="1"/>
</dbReference>
<evidence type="ECO:0000313" key="11">
    <source>
        <dbReference type="EMBL" id="UYU70150.1"/>
    </source>
</evidence>
<feature type="chain" id="PRO_5044397938" evidence="7">
    <location>
        <begin position="23"/>
        <end position="366"/>
    </location>
</feature>
<protein>
    <submittedName>
        <fullName evidence="8">Family 43 glycosylhydrolase</fullName>
    </submittedName>
    <submittedName>
        <fullName evidence="10">Glycoside hydrolase family 43 protein</fullName>
    </submittedName>
    <submittedName>
        <fullName evidence="9">Glycosyl hydrolase family 43</fullName>
    </submittedName>
</protein>
<reference evidence="10 15" key="3">
    <citation type="submission" date="2021-06" db="EMBL/GenBank/DDBJ databases">
        <title>Interrogation of the integrated mobile genetic elements in gut-associated Bacteroides with a consensus prediction approach.</title>
        <authorList>
            <person name="Campbell D.E."/>
            <person name="Leigh J.R."/>
            <person name="Kim T."/>
            <person name="England W."/>
            <person name="Whitaker R.J."/>
            <person name="Degnan P.H."/>
        </authorList>
    </citation>
    <scope>NUCLEOTIDE SEQUENCE</scope>
    <source>
        <strain evidence="12">VPI-3443</strain>
        <strain evidence="11">VPI-BTDOT2</strain>
        <strain evidence="10 15">WAL8669</strain>
    </source>
</reference>
<dbReference type="PANTHER" id="PTHR43817:SF1">
    <property type="entry name" value="HYDROLASE, FAMILY 43, PUTATIVE (AFU_ORTHOLOGUE AFUA_3G01660)-RELATED"/>
    <property type="match status" value="1"/>
</dbReference>
<sequence length="366" mass="41828">MRINLCLLLFLVLLNISCNSKRAGKKEDVEKDTYANPLFMEGANSSAIYHNGKYYYTHETNEQIYLWVTTDITDMAHSTCKEVWVPKDPSNSHNLWNPEIRNINGKWYIYFAADDGNTDNHQIYVIENDSPDPMQGEFRMKGAIMTNPDWNWGIHPSTFEHKGELYLLWSGWPNRRIGSETQCIYIARMENPWTLATERVLISKPEYEWERQWVNPDGGRTAYPIYVNESPQYFHSKDNRTVIVYYAASGCWSPYYCTGMLTADADSDLLNPASWKKSPVPVFQQRPEDGVYGPANLSFLPSPDGTEWYILYQARSVPSGNTGESESRNPRLQKIGWDADGMPDLGVPLPVNTPLPKPSGTVPFTP</sequence>
<dbReference type="AlphaFoldDB" id="A0A415M5N3"/>
<dbReference type="InterPro" id="IPR006710">
    <property type="entry name" value="Glyco_hydro_43"/>
</dbReference>
<feature type="region of interest" description="Disordered" evidence="6">
    <location>
        <begin position="318"/>
        <end position="366"/>
    </location>
</feature>
<reference evidence="8 14" key="2">
    <citation type="journal article" date="2019" name="Nat. Med.">
        <title>A library of human gut bacterial isolates paired with longitudinal multiomics data enables mechanistic microbiome research.</title>
        <authorList>
            <person name="Poyet M."/>
            <person name="Groussin M."/>
            <person name="Gibbons S.M."/>
            <person name="Avila-Pacheco J."/>
            <person name="Jiang X."/>
            <person name="Kearney S.M."/>
            <person name="Perrotta A.R."/>
            <person name="Berdy B."/>
            <person name="Zhao S."/>
            <person name="Lieberman T.D."/>
            <person name="Swanson P.K."/>
            <person name="Smith M."/>
            <person name="Roesemann S."/>
            <person name="Alexander J.E."/>
            <person name="Rich S.A."/>
            <person name="Livny J."/>
            <person name="Vlamakis H."/>
            <person name="Clish C."/>
            <person name="Bullock K."/>
            <person name="Deik A."/>
            <person name="Scott J."/>
            <person name="Pierce K.A."/>
            <person name="Xavier R.J."/>
            <person name="Alm E.J."/>
        </authorList>
    </citation>
    <scope>NUCLEOTIDE SEQUENCE [LARGE SCALE GENOMIC DNA]</scope>
    <source>
        <strain evidence="8 14">BIOML-A165</strain>
    </source>
</reference>
<dbReference type="GO" id="GO:0005975">
    <property type="term" value="P:carbohydrate metabolic process"/>
    <property type="evidence" value="ECO:0007669"/>
    <property type="project" value="InterPro"/>
</dbReference>
<dbReference type="Proteomes" id="UP000460317">
    <property type="component" value="Unassembled WGS sequence"/>
</dbReference>
<evidence type="ECO:0000313" key="9">
    <source>
        <dbReference type="EMBL" id="RHL63761.1"/>
    </source>
</evidence>
<proteinExistence type="inferred from homology"/>
<organism evidence="9 13">
    <name type="scientific">Bacteroides thetaiotaomicron</name>
    <dbReference type="NCBI Taxonomy" id="818"/>
    <lineage>
        <taxon>Bacteria</taxon>
        <taxon>Pseudomonadati</taxon>
        <taxon>Bacteroidota</taxon>
        <taxon>Bacteroidia</taxon>
        <taxon>Bacteroidales</taxon>
        <taxon>Bacteroidaceae</taxon>
        <taxon>Bacteroides</taxon>
    </lineage>
</organism>
<dbReference type="Proteomes" id="UP001162960">
    <property type="component" value="Chromosome"/>
</dbReference>
<accession>A0A415M5N3</accession>
<evidence type="ECO:0000256" key="5">
    <source>
        <dbReference type="RuleBase" id="RU361187"/>
    </source>
</evidence>
<name>A0A415M5N3_BACT4</name>
<dbReference type="GO" id="GO:0004553">
    <property type="term" value="F:hydrolase activity, hydrolyzing O-glycosyl compounds"/>
    <property type="evidence" value="ECO:0007669"/>
    <property type="project" value="InterPro"/>
</dbReference>
<dbReference type="Gene3D" id="2.115.10.20">
    <property type="entry name" value="Glycosyl hydrolase domain, family 43"/>
    <property type="match status" value="1"/>
</dbReference>
<dbReference type="CDD" id="cd18820">
    <property type="entry name" value="GH43_LbAraf43-like"/>
    <property type="match status" value="1"/>
</dbReference>
<dbReference type="SUPFAM" id="SSF75005">
    <property type="entry name" value="Arabinanase/levansucrase/invertase"/>
    <property type="match status" value="1"/>
</dbReference>
<evidence type="ECO:0000313" key="12">
    <source>
        <dbReference type="EMBL" id="UYU91239.1"/>
    </source>
</evidence>
<evidence type="ECO:0000256" key="7">
    <source>
        <dbReference type="SAM" id="SignalP"/>
    </source>
</evidence>
<dbReference type="RefSeq" id="WP_008763732.1">
    <property type="nucleotide sequence ID" value="NZ_BAABZI010000004.1"/>
</dbReference>
<keyword evidence="3 5" id="KW-0378">Hydrolase</keyword>
<dbReference type="Proteomes" id="UP001156218">
    <property type="component" value="Chromosome"/>
</dbReference>
<dbReference type="PANTHER" id="PTHR43817">
    <property type="entry name" value="GLYCOSYL HYDROLASE"/>
    <property type="match status" value="1"/>
</dbReference>
<reference evidence="9 13" key="1">
    <citation type="submission" date="2018-08" db="EMBL/GenBank/DDBJ databases">
        <title>A genome reference for cultivated species of the human gut microbiota.</title>
        <authorList>
            <person name="Zou Y."/>
            <person name="Xue W."/>
            <person name="Luo G."/>
        </authorList>
    </citation>
    <scope>NUCLEOTIDE SEQUENCE [LARGE SCALE GENOMIC DNA]</scope>
    <source>
        <strain evidence="9 13">AF37-12</strain>
    </source>
</reference>
<feature type="signal peptide" evidence="7">
    <location>
        <begin position="1"/>
        <end position="22"/>
    </location>
</feature>
<dbReference type="Proteomes" id="UP001156216">
    <property type="component" value="Chromosome"/>
</dbReference>
<evidence type="ECO:0000313" key="15">
    <source>
        <dbReference type="Proteomes" id="UP001156218"/>
    </source>
</evidence>
<keyword evidence="2 7" id="KW-0732">Signal</keyword>
<evidence type="ECO:0000313" key="13">
    <source>
        <dbReference type="Proteomes" id="UP000283616"/>
    </source>
</evidence>
<evidence type="ECO:0000313" key="8">
    <source>
        <dbReference type="EMBL" id="KAB4454177.1"/>
    </source>
</evidence>
<evidence type="ECO:0000256" key="4">
    <source>
        <dbReference type="ARBA" id="ARBA00023295"/>
    </source>
</evidence>
<evidence type="ECO:0000256" key="3">
    <source>
        <dbReference type="ARBA" id="ARBA00022801"/>
    </source>
</evidence>
<dbReference type="PIRSF" id="PIRSF025414">
    <property type="entry name" value="Alpha-L-arabinofuranosidase"/>
    <property type="match status" value="1"/>
</dbReference>
<evidence type="ECO:0000313" key="10">
    <source>
        <dbReference type="EMBL" id="UYU68176.1"/>
    </source>
</evidence>
<dbReference type="EMBL" id="CP083680">
    <property type="protein sequence ID" value="UYU68176.1"/>
    <property type="molecule type" value="Genomic_DNA"/>
</dbReference>